<feature type="transmembrane region" description="Helical" evidence="1">
    <location>
        <begin position="12"/>
        <end position="33"/>
    </location>
</feature>
<feature type="transmembrane region" description="Helical" evidence="1">
    <location>
        <begin position="39"/>
        <end position="60"/>
    </location>
</feature>
<keyword evidence="1" id="KW-1133">Transmembrane helix</keyword>
<feature type="transmembrane region" description="Helical" evidence="1">
    <location>
        <begin position="67"/>
        <end position="89"/>
    </location>
</feature>
<evidence type="ECO:0000313" key="2">
    <source>
        <dbReference type="EMBL" id="CAB4950963.1"/>
    </source>
</evidence>
<sequence length="94" mass="10364">MPTPTVREPISPWPVAGLVGMACVAFLVAVTVGPLGVPWWAVLGLTVVWLVALVQSLRWFTRRPRTVVLLPVLVALVWFVTIVAGSRYLDWLNT</sequence>
<dbReference type="AlphaFoldDB" id="A0A6J7K7H6"/>
<reference evidence="2" key="1">
    <citation type="submission" date="2020-05" db="EMBL/GenBank/DDBJ databases">
        <authorList>
            <person name="Chiriac C."/>
            <person name="Salcher M."/>
            <person name="Ghai R."/>
            <person name="Kavagutti S V."/>
        </authorList>
    </citation>
    <scope>NUCLEOTIDE SEQUENCE</scope>
</reference>
<protein>
    <submittedName>
        <fullName evidence="2">Unannotated protein</fullName>
    </submittedName>
</protein>
<evidence type="ECO:0000256" key="1">
    <source>
        <dbReference type="SAM" id="Phobius"/>
    </source>
</evidence>
<gene>
    <name evidence="2" type="ORF">UFOPK3662_02536</name>
</gene>
<keyword evidence="1" id="KW-0812">Transmembrane</keyword>
<dbReference type="EMBL" id="CAFBMW010000022">
    <property type="protein sequence ID" value="CAB4950963.1"/>
    <property type="molecule type" value="Genomic_DNA"/>
</dbReference>
<dbReference type="PROSITE" id="PS51257">
    <property type="entry name" value="PROKAR_LIPOPROTEIN"/>
    <property type="match status" value="1"/>
</dbReference>
<name>A0A6J7K7H6_9ZZZZ</name>
<proteinExistence type="predicted"/>
<keyword evidence="1" id="KW-0472">Membrane</keyword>
<organism evidence="2">
    <name type="scientific">freshwater metagenome</name>
    <dbReference type="NCBI Taxonomy" id="449393"/>
    <lineage>
        <taxon>unclassified sequences</taxon>
        <taxon>metagenomes</taxon>
        <taxon>ecological metagenomes</taxon>
    </lineage>
</organism>
<accession>A0A6J7K7H6</accession>